<gene>
    <name evidence="2" type="ORF">AHMF7605_13065</name>
</gene>
<keyword evidence="1" id="KW-0732">Signal</keyword>
<reference evidence="2 3" key="1">
    <citation type="submission" date="2018-03" db="EMBL/GenBank/DDBJ databases">
        <title>Adhaeribacter sp. HMF7605 Genome sequencing and assembly.</title>
        <authorList>
            <person name="Kang H."/>
            <person name="Kang J."/>
            <person name="Cha I."/>
            <person name="Kim H."/>
            <person name="Joh K."/>
        </authorList>
    </citation>
    <scope>NUCLEOTIDE SEQUENCE [LARGE SCALE GENOMIC DNA]</scope>
    <source>
        <strain evidence="2 3">HMF7605</strain>
    </source>
</reference>
<keyword evidence="3" id="KW-1185">Reference proteome</keyword>
<dbReference type="EMBL" id="PYFT01000001">
    <property type="protein sequence ID" value="PSR54375.1"/>
    <property type="molecule type" value="Genomic_DNA"/>
</dbReference>
<protein>
    <recommendedName>
        <fullName evidence="4">Tetratricopeptide repeat protein</fullName>
    </recommendedName>
</protein>
<proteinExistence type="predicted"/>
<feature type="chain" id="PRO_5015513659" description="Tetratricopeptide repeat protein" evidence="1">
    <location>
        <begin position="20"/>
        <end position="218"/>
    </location>
</feature>
<comment type="caution">
    <text evidence="2">The sequence shown here is derived from an EMBL/GenBank/DDBJ whole genome shotgun (WGS) entry which is preliminary data.</text>
</comment>
<organism evidence="2 3">
    <name type="scientific">Adhaeribacter arboris</name>
    <dbReference type="NCBI Taxonomy" id="2072846"/>
    <lineage>
        <taxon>Bacteria</taxon>
        <taxon>Pseudomonadati</taxon>
        <taxon>Bacteroidota</taxon>
        <taxon>Cytophagia</taxon>
        <taxon>Cytophagales</taxon>
        <taxon>Hymenobacteraceae</taxon>
        <taxon>Adhaeribacter</taxon>
    </lineage>
</organism>
<dbReference type="OrthoDB" id="1150971at2"/>
<dbReference type="Proteomes" id="UP000240357">
    <property type="component" value="Unassembled WGS sequence"/>
</dbReference>
<dbReference type="Gene3D" id="1.25.40.10">
    <property type="entry name" value="Tetratricopeptide repeat domain"/>
    <property type="match status" value="1"/>
</dbReference>
<dbReference type="RefSeq" id="WP_106929998.1">
    <property type="nucleotide sequence ID" value="NZ_PYFT01000001.1"/>
</dbReference>
<name>A0A2T2YFT0_9BACT</name>
<evidence type="ECO:0000313" key="3">
    <source>
        <dbReference type="Proteomes" id="UP000240357"/>
    </source>
</evidence>
<feature type="signal peptide" evidence="1">
    <location>
        <begin position="1"/>
        <end position="19"/>
    </location>
</feature>
<evidence type="ECO:0000313" key="2">
    <source>
        <dbReference type="EMBL" id="PSR54375.1"/>
    </source>
</evidence>
<dbReference type="AlphaFoldDB" id="A0A2T2YFT0"/>
<sequence>MKTVLFILSFILVATSTFAQNTFVTAMAGAISDLQKAKTSAELQGTVNKFERIASSETKEYLPLYYAAQGYIQMSFLEQEGTKKDQLLDRAQQHLDQALKLQANESEIFALQGLLHQARIQIDAMNRGAQYAPLAMQALEKAKNLNPENPRAYYLMGQNLFYTPAMFGGGPAAALPLLTQAQQKFAQFKPTSAIAPDWGLTINNYLLEKCQTNSASGK</sequence>
<evidence type="ECO:0008006" key="4">
    <source>
        <dbReference type="Google" id="ProtNLM"/>
    </source>
</evidence>
<evidence type="ECO:0000256" key="1">
    <source>
        <dbReference type="SAM" id="SignalP"/>
    </source>
</evidence>
<accession>A0A2T2YFT0</accession>
<dbReference type="InterPro" id="IPR011990">
    <property type="entry name" value="TPR-like_helical_dom_sf"/>
</dbReference>
<dbReference type="SUPFAM" id="SSF48452">
    <property type="entry name" value="TPR-like"/>
    <property type="match status" value="1"/>
</dbReference>